<dbReference type="PANTHER" id="PTHR33115:SF50">
    <property type="entry name" value="ARM REPEAT SUPERFAMILY PROTEIN"/>
    <property type="match status" value="1"/>
</dbReference>
<evidence type="ECO:0000256" key="2">
    <source>
        <dbReference type="SAM" id="Phobius"/>
    </source>
</evidence>
<dbReference type="PANTHER" id="PTHR33115">
    <property type="entry name" value="ARM REPEAT SUPERFAMILY PROTEIN"/>
    <property type="match status" value="1"/>
</dbReference>
<dbReference type="AlphaFoldDB" id="A0A834LS16"/>
<feature type="transmembrane region" description="Helical" evidence="2">
    <location>
        <begin position="76"/>
        <end position="97"/>
    </location>
</feature>
<feature type="compositionally biased region" description="Low complexity" evidence="1">
    <location>
        <begin position="39"/>
        <end position="48"/>
    </location>
</feature>
<accession>A0A834LS16</accession>
<organism evidence="3 4">
    <name type="scientific">Rhododendron simsii</name>
    <name type="common">Sims's rhododendron</name>
    <dbReference type="NCBI Taxonomy" id="118357"/>
    <lineage>
        <taxon>Eukaryota</taxon>
        <taxon>Viridiplantae</taxon>
        <taxon>Streptophyta</taxon>
        <taxon>Embryophyta</taxon>
        <taxon>Tracheophyta</taxon>
        <taxon>Spermatophyta</taxon>
        <taxon>Magnoliopsida</taxon>
        <taxon>eudicotyledons</taxon>
        <taxon>Gunneridae</taxon>
        <taxon>Pentapetalae</taxon>
        <taxon>asterids</taxon>
        <taxon>Ericales</taxon>
        <taxon>Ericaceae</taxon>
        <taxon>Ericoideae</taxon>
        <taxon>Rhodoreae</taxon>
        <taxon>Rhododendron</taxon>
    </lineage>
</organism>
<protein>
    <recommendedName>
        <fullName evidence="5">ARM repeat superfamily protein</fullName>
    </recommendedName>
</protein>
<dbReference type="EMBL" id="WJXA01000004">
    <property type="protein sequence ID" value="KAF7145678.1"/>
    <property type="molecule type" value="Genomic_DNA"/>
</dbReference>
<keyword evidence="2" id="KW-0812">Transmembrane</keyword>
<evidence type="ECO:0008006" key="5">
    <source>
        <dbReference type="Google" id="ProtNLM"/>
    </source>
</evidence>
<sequence length="904" mass="101995">MDQGQYAKGKGSVHLQIDEPSTSSPTILRTQSSIETRESNTSSTDSESSLSRPLIRAIEKKVTLFALRLAVLEKTATGLGTLGFIWATVVLLGGFALPLDKTNFWFISIILLIEGTRIFSRSHELEWQHQATWSISDVGINSFRTLRSKSNHVIKTVTGIFRPIDVVRKQNQLNKKLGQRTYLEKKTETRTMANSGVPLIPYVKWFFEWFSESRNISKLFYWLQLVSATTCAVLSLTQLIRHNYGQVPDGDENRRNLESALNIFYALALAEAMLFLLEKGYWEYQVTWCKVLDEVNEECGLGPTGMVSIKRFFYDVYSRCVNGSIFDGLKMDMVSFSMELLASQSEVEQLIGCRILHKFATNLRFSDDTLQKLGISLTVVERLVEMLNWKDPEQEEIRKLAAEILSKLAGKKQNSLRVSGIPGAMQSISSLLLKHRTPHIANDELPDEEIVQNDDNYRFWTFNHLGLLILKKLACDHDNCGKIGNTRGLLQKIIDFTHTGKRLLKEETVEPSQILTVKRSLQLLKMLASTTGDTGKQLRKEISEVVFTISNIRDILQYGENYKGLQRLGIGILTSLAMEEDAKERIGETGGVLQVLFNIFFEQGLDENQKRVRTAAGEALAMLALESKSNCHRIIKMKVTVNLVDSMEVPFLRINAARILTNLCTFSGDDSFMELRGVTAAAPTNRAKLVHEHGFYCVKVKQKIDIIIDKFSTPQQVLRAIMSEENKLQEAMVGLAAQIFKFMTAQESGAAFHSAGIQEAELATTMMEILKKYRHPSIKTPRIRIFVLELAIWMMLDKETNIQVFKDLGMKAELEWVTETTSELESFNVFCGTIGLSRHRKTIHLLVETATKLLKDKFRGEQVRKEVRVELNCGFTILAVNSKCRASSPLTGPGISRGAMRSGN</sequence>
<evidence type="ECO:0000256" key="1">
    <source>
        <dbReference type="SAM" id="MobiDB-lite"/>
    </source>
</evidence>
<feature type="region of interest" description="Disordered" evidence="1">
    <location>
        <begin position="1"/>
        <end position="48"/>
    </location>
</feature>
<keyword evidence="2" id="KW-0472">Membrane</keyword>
<dbReference type="Gene3D" id="1.25.10.10">
    <property type="entry name" value="Leucine-rich Repeat Variant"/>
    <property type="match status" value="1"/>
</dbReference>
<reference evidence="3" key="1">
    <citation type="submission" date="2019-11" db="EMBL/GenBank/DDBJ databases">
        <authorList>
            <person name="Liu Y."/>
            <person name="Hou J."/>
            <person name="Li T.-Q."/>
            <person name="Guan C.-H."/>
            <person name="Wu X."/>
            <person name="Wu H.-Z."/>
            <person name="Ling F."/>
            <person name="Zhang R."/>
            <person name="Shi X.-G."/>
            <person name="Ren J.-P."/>
            <person name="Chen E.-F."/>
            <person name="Sun J.-M."/>
        </authorList>
    </citation>
    <scope>NUCLEOTIDE SEQUENCE</scope>
    <source>
        <strain evidence="3">Adult_tree_wgs_1</strain>
        <tissue evidence="3">Leaves</tissue>
    </source>
</reference>
<dbReference type="SUPFAM" id="SSF48371">
    <property type="entry name" value="ARM repeat"/>
    <property type="match status" value="1"/>
</dbReference>
<comment type="caution">
    <text evidence="3">The sequence shown here is derived from an EMBL/GenBank/DDBJ whole genome shotgun (WGS) entry which is preliminary data.</text>
</comment>
<dbReference type="OrthoDB" id="662108at2759"/>
<evidence type="ECO:0000313" key="3">
    <source>
        <dbReference type="EMBL" id="KAF7145678.1"/>
    </source>
</evidence>
<dbReference type="InterPro" id="IPR016024">
    <property type="entry name" value="ARM-type_fold"/>
</dbReference>
<name>A0A834LS16_RHOSS</name>
<evidence type="ECO:0000313" key="4">
    <source>
        <dbReference type="Proteomes" id="UP000626092"/>
    </source>
</evidence>
<dbReference type="Proteomes" id="UP000626092">
    <property type="component" value="Unassembled WGS sequence"/>
</dbReference>
<keyword evidence="4" id="KW-1185">Reference proteome</keyword>
<feature type="compositionally biased region" description="Polar residues" evidence="1">
    <location>
        <begin position="19"/>
        <end position="34"/>
    </location>
</feature>
<keyword evidence="2" id="KW-1133">Transmembrane helix</keyword>
<gene>
    <name evidence="3" type="ORF">RHSIM_Rhsim04G0209500</name>
</gene>
<dbReference type="InterPro" id="IPR011989">
    <property type="entry name" value="ARM-like"/>
</dbReference>
<proteinExistence type="predicted"/>